<dbReference type="InterPro" id="IPR013149">
    <property type="entry name" value="ADH-like_C"/>
</dbReference>
<evidence type="ECO:0000256" key="4">
    <source>
        <dbReference type="RuleBase" id="RU361277"/>
    </source>
</evidence>
<keyword evidence="3" id="KW-0560">Oxidoreductase</keyword>
<dbReference type="PANTHER" id="PTHR43401:SF2">
    <property type="entry name" value="L-THREONINE 3-DEHYDROGENASE"/>
    <property type="match status" value="1"/>
</dbReference>
<keyword evidence="2 4" id="KW-0862">Zinc</keyword>
<dbReference type="SUPFAM" id="SSF50129">
    <property type="entry name" value="GroES-like"/>
    <property type="match status" value="1"/>
</dbReference>
<reference evidence="7" key="1">
    <citation type="submission" date="2018-08" db="EMBL/GenBank/DDBJ databases">
        <authorList>
            <person name="Grouzdev D.S."/>
            <person name="Krutkina M.S."/>
        </authorList>
    </citation>
    <scope>NUCLEOTIDE SEQUENCE [LARGE SCALE GENOMIC DNA]</scope>
    <source>
        <strain evidence="7">4-11</strain>
    </source>
</reference>
<evidence type="ECO:0000256" key="3">
    <source>
        <dbReference type="ARBA" id="ARBA00023002"/>
    </source>
</evidence>
<feature type="domain" description="Enoyl reductase (ER)" evidence="5">
    <location>
        <begin position="10"/>
        <end position="327"/>
    </location>
</feature>
<dbReference type="EMBL" id="QUWK01000019">
    <property type="protein sequence ID" value="RFU93790.1"/>
    <property type="molecule type" value="Genomic_DNA"/>
</dbReference>
<dbReference type="SUPFAM" id="SSF51735">
    <property type="entry name" value="NAD(P)-binding Rossmann-fold domains"/>
    <property type="match status" value="1"/>
</dbReference>
<evidence type="ECO:0000259" key="5">
    <source>
        <dbReference type="SMART" id="SM00829"/>
    </source>
</evidence>
<dbReference type="InterPro" id="IPR050129">
    <property type="entry name" value="Zn_alcohol_dh"/>
</dbReference>
<dbReference type="GO" id="GO:0008270">
    <property type="term" value="F:zinc ion binding"/>
    <property type="evidence" value="ECO:0007669"/>
    <property type="project" value="InterPro"/>
</dbReference>
<dbReference type="AlphaFoldDB" id="A0A372MF06"/>
<comment type="cofactor">
    <cofactor evidence="4">
        <name>Zn(2+)</name>
        <dbReference type="ChEBI" id="CHEBI:29105"/>
    </cofactor>
</comment>
<sequence length="329" mass="35721">MRALIIEKPGTAVVKEVPIPQVGDHDVLIRVMASGICGTDIHIYRGEYLGSYPVIPGHEFAGTVEKVGSKVSRFKVGDRVAIEPNISCDNCESCLNNRQNFCLNWNGVGVTLPGGMAEYAVVPEKATFSIGELPFEVGAFVEPLSCVLYGVERTRIELADKVLILGSGPIGLLLAQSIMLQGAKEITQVDRNTRRLEKAKANGAARVESSLDALPLDYYDVVVDASGAIFLMEQTIHFVRKGGTILLFGVPPKEAKVSFPAFTVFEKGLYIVSSYTSVRNSIQAVGLLETGRLDVAPLISHRLPLEQFIQGIDYLEQGTNDVMKVLITP</sequence>
<dbReference type="PROSITE" id="PS00059">
    <property type="entry name" value="ADH_ZINC"/>
    <property type="match status" value="1"/>
</dbReference>
<dbReference type="InterPro" id="IPR020843">
    <property type="entry name" value="ER"/>
</dbReference>
<dbReference type="InterPro" id="IPR002328">
    <property type="entry name" value="ADH_Zn_CS"/>
</dbReference>
<comment type="similarity">
    <text evidence="4">Belongs to the zinc-containing alcohol dehydrogenase family.</text>
</comment>
<dbReference type="SMART" id="SM00829">
    <property type="entry name" value="PKS_ER"/>
    <property type="match status" value="1"/>
</dbReference>
<comment type="caution">
    <text evidence="6">The sequence shown here is derived from an EMBL/GenBank/DDBJ whole genome shotgun (WGS) entry which is preliminary data.</text>
</comment>
<evidence type="ECO:0000256" key="1">
    <source>
        <dbReference type="ARBA" id="ARBA00022723"/>
    </source>
</evidence>
<protein>
    <submittedName>
        <fullName evidence="6">L-threonine 3-dehydrogenase</fullName>
    </submittedName>
</protein>
<gene>
    <name evidence="6" type="ORF">DYP60_13025</name>
</gene>
<dbReference type="Pfam" id="PF00107">
    <property type="entry name" value="ADH_zinc_N"/>
    <property type="match status" value="1"/>
</dbReference>
<dbReference type="CDD" id="cd08234">
    <property type="entry name" value="threonine_DH_like"/>
    <property type="match status" value="1"/>
</dbReference>
<dbReference type="InterPro" id="IPR011032">
    <property type="entry name" value="GroES-like_sf"/>
</dbReference>
<name>A0A372MF06_9SPIR</name>
<evidence type="ECO:0000313" key="7">
    <source>
        <dbReference type="Proteomes" id="UP000264002"/>
    </source>
</evidence>
<organism evidence="6 7">
    <name type="scientific">Sphaerochaeta halotolerans</name>
    <dbReference type="NCBI Taxonomy" id="2293840"/>
    <lineage>
        <taxon>Bacteria</taxon>
        <taxon>Pseudomonadati</taxon>
        <taxon>Spirochaetota</taxon>
        <taxon>Spirochaetia</taxon>
        <taxon>Spirochaetales</taxon>
        <taxon>Sphaerochaetaceae</taxon>
        <taxon>Sphaerochaeta</taxon>
    </lineage>
</organism>
<evidence type="ECO:0000313" key="6">
    <source>
        <dbReference type="EMBL" id="RFU93790.1"/>
    </source>
</evidence>
<keyword evidence="7" id="KW-1185">Reference proteome</keyword>
<evidence type="ECO:0000256" key="2">
    <source>
        <dbReference type="ARBA" id="ARBA00022833"/>
    </source>
</evidence>
<dbReference type="GO" id="GO:0016616">
    <property type="term" value="F:oxidoreductase activity, acting on the CH-OH group of donors, NAD or NADP as acceptor"/>
    <property type="evidence" value="ECO:0007669"/>
    <property type="project" value="UniProtKB-ARBA"/>
</dbReference>
<dbReference type="PANTHER" id="PTHR43401">
    <property type="entry name" value="L-THREONINE 3-DEHYDROGENASE"/>
    <property type="match status" value="1"/>
</dbReference>
<dbReference type="Gene3D" id="3.40.50.720">
    <property type="entry name" value="NAD(P)-binding Rossmann-like Domain"/>
    <property type="match status" value="1"/>
</dbReference>
<keyword evidence="1 4" id="KW-0479">Metal-binding</keyword>
<dbReference type="Pfam" id="PF08240">
    <property type="entry name" value="ADH_N"/>
    <property type="match status" value="1"/>
</dbReference>
<reference evidence="6 7" key="2">
    <citation type="submission" date="2018-09" db="EMBL/GenBank/DDBJ databases">
        <title>Genome of Sphaerochaeta halotolerans strain 4-11.</title>
        <authorList>
            <person name="Nazina T.N."/>
            <person name="Sokolova D.S."/>
        </authorList>
    </citation>
    <scope>NUCLEOTIDE SEQUENCE [LARGE SCALE GENOMIC DNA]</scope>
    <source>
        <strain evidence="6 7">4-11</strain>
    </source>
</reference>
<dbReference type="InterPro" id="IPR013154">
    <property type="entry name" value="ADH-like_N"/>
</dbReference>
<dbReference type="Proteomes" id="UP000264002">
    <property type="component" value="Unassembled WGS sequence"/>
</dbReference>
<dbReference type="Gene3D" id="3.90.180.10">
    <property type="entry name" value="Medium-chain alcohol dehydrogenases, catalytic domain"/>
    <property type="match status" value="1"/>
</dbReference>
<dbReference type="InterPro" id="IPR036291">
    <property type="entry name" value="NAD(P)-bd_dom_sf"/>
</dbReference>
<proteinExistence type="inferred from homology"/>
<accession>A0A372MF06</accession>